<sequence>PIREGERKWKQEMRMLQREYLPSQRGSYYQRPGSSILHPLDTSHSTLATFQNHDRMPPPSLSSSLRRELHQMQQLQPGVGRGLRMSHCSPSPAG</sequence>
<organism evidence="2 3">
    <name type="scientific">Pristionchus entomophagus</name>
    <dbReference type="NCBI Taxonomy" id="358040"/>
    <lineage>
        <taxon>Eukaryota</taxon>
        <taxon>Metazoa</taxon>
        <taxon>Ecdysozoa</taxon>
        <taxon>Nematoda</taxon>
        <taxon>Chromadorea</taxon>
        <taxon>Rhabditida</taxon>
        <taxon>Rhabditina</taxon>
        <taxon>Diplogasteromorpha</taxon>
        <taxon>Diplogasteroidea</taxon>
        <taxon>Neodiplogasteridae</taxon>
        <taxon>Pristionchus</taxon>
    </lineage>
</organism>
<feature type="non-terminal residue" evidence="2">
    <location>
        <position position="1"/>
    </location>
</feature>
<evidence type="ECO:0000313" key="2">
    <source>
        <dbReference type="EMBL" id="GMS79755.1"/>
    </source>
</evidence>
<dbReference type="EMBL" id="BTSX01000001">
    <property type="protein sequence ID" value="GMS79755.1"/>
    <property type="molecule type" value="Genomic_DNA"/>
</dbReference>
<accession>A0AAV5SHV4</accession>
<evidence type="ECO:0000256" key="1">
    <source>
        <dbReference type="SAM" id="MobiDB-lite"/>
    </source>
</evidence>
<dbReference type="AlphaFoldDB" id="A0AAV5SHV4"/>
<keyword evidence="3" id="KW-1185">Reference proteome</keyword>
<reference evidence="2" key="1">
    <citation type="submission" date="2023-10" db="EMBL/GenBank/DDBJ databases">
        <title>Genome assembly of Pristionchus species.</title>
        <authorList>
            <person name="Yoshida K."/>
            <person name="Sommer R.J."/>
        </authorList>
    </citation>
    <scope>NUCLEOTIDE SEQUENCE</scope>
    <source>
        <strain evidence="2">RS0144</strain>
    </source>
</reference>
<proteinExistence type="predicted"/>
<evidence type="ECO:0000313" key="3">
    <source>
        <dbReference type="Proteomes" id="UP001432027"/>
    </source>
</evidence>
<dbReference type="Proteomes" id="UP001432027">
    <property type="component" value="Unassembled WGS sequence"/>
</dbReference>
<feature type="non-terminal residue" evidence="2">
    <location>
        <position position="94"/>
    </location>
</feature>
<protein>
    <submittedName>
        <fullName evidence="2">Uncharacterized protein</fullName>
    </submittedName>
</protein>
<gene>
    <name evidence="2" type="ORF">PENTCL1PPCAC_1930</name>
</gene>
<feature type="region of interest" description="Disordered" evidence="1">
    <location>
        <begin position="49"/>
        <end position="94"/>
    </location>
</feature>
<comment type="caution">
    <text evidence="2">The sequence shown here is derived from an EMBL/GenBank/DDBJ whole genome shotgun (WGS) entry which is preliminary data.</text>
</comment>
<name>A0AAV5SHV4_9BILA</name>